<evidence type="ECO:0000256" key="2">
    <source>
        <dbReference type="ARBA" id="ARBA00022723"/>
    </source>
</evidence>
<evidence type="ECO:0000259" key="5">
    <source>
        <dbReference type="PROSITE" id="PS51379"/>
    </source>
</evidence>
<organism evidence="7 8">
    <name type="scientific">Desulfonema limicola</name>
    <dbReference type="NCBI Taxonomy" id="45656"/>
    <lineage>
        <taxon>Bacteria</taxon>
        <taxon>Pseudomonadati</taxon>
        <taxon>Thermodesulfobacteriota</taxon>
        <taxon>Desulfobacteria</taxon>
        <taxon>Desulfobacterales</taxon>
        <taxon>Desulfococcaceae</taxon>
        <taxon>Desulfonema</taxon>
    </lineage>
</organism>
<dbReference type="InterPro" id="IPR050395">
    <property type="entry name" value="4Fe4S_Ferredoxin_RnfB"/>
</dbReference>
<evidence type="ECO:0000313" key="8">
    <source>
        <dbReference type="Proteomes" id="UP000663720"/>
    </source>
</evidence>
<keyword evidence="2" id="KW-0479">Metal-binding</keyword>
<dbReference type="Gene3D" id="3.30.70.20">
    <property type="match status" value="1"/>
</dbReference>
<dbReference type="InterPro" id="IPR017900">
    <property type="entry name" value="4Fe4S_Fe_S_CS"/>
</dbReference>
<dbReference type="AlphaFoldDB" id="A0A975B6B6"/>
<dbReference type="PANTHER" id="PTHR43560">
    <property type="entry name" value="ION-TRANSLOCATING OXIDOREDUCTASE COMPLEX SUBUNIT B"/>
    <property type="match status" value="1"/>
</dbReference>
<name>A0A975B6B6_9BACT</name>
<dbReference type="GO" id="GO:0051539">
    <property type="term" value="F:4 iron, 4 sulfur cluster binding"/>
    <property type="evidence" value="ECO:0007669"/>
    <property type="project" value="UniProtKB-KW"/>
</dbReference>
<evidence type="ECO:0000313" key="7">
    <source>
        <dbReference type="EMBL" id="QTA79582.1"/>
    </source>
</evidence>
<keyword evidence="1" id="KW-0004">4Fe-4S</keyword>
<dbReference type="KEGG" id="dli:dnl_18560"/>
<feature type="domain" description="4Fe-4S ferredoxin-type" evidence="5">
    <location>
        <begin position="9"/>
        <end position="38"/>
    </location>
</feature>
<evidence type="ECO:0000256" key="4">
    <source>
        <dbReference type="ARBA" id="ARBA00023014"/>
    </source>
</evidence>
<evidence type="ECO:0000256" key="3">
    <source>
        <dbReference type="ARBA" id="ARBA00023004"/>
    </source>
</evidence>
<gene>
    <name evidence="7" type="ORF">dnl_18560</name>
</gene>
<reference evidence="7" key="1">
    <citation type="journal article" date="2021" name="Microb. Physiol.">
        <title>Proteogenomic Insights into the Physiology of Marine, Sulfate-Reducing, Filamentous Desulfonema limicola and Desulfonema magnum.</title>
        <authorList>
            <person name="Schnaars V."/>
            <person name="Wohlbrand L."/>
            <person name="Scheve S."/>
            <person name="Hinrichs C."/>
            <person name="Reinhardt R."/>
            <person name="Rabus R."/>
        </authorList>
    </citation>
    <scope>NUCLEOTIDE SEQUENCE</scope>
    <source>
        <strain evidence="7">5ac10</strain>
    </source>
</reference>
<dbReference type="Pfam" id="PF13237">
    <property type="entry name" value="Fer4_10"/>
    <property type="match status" value="1"/>
</dbReference>
<dbReference type="PROSITE" id="PS51379">
    <property type="entry name" value="4FE4S_FER_2"/>
    <property type="match status" value="2"/>
</dbReference>
<dbReference type="Proteomes" id="UP000663720">
    <property type="component" value="Chromosome"/>
</dbReference>
<proteinExistence type="predicted"/>
<dbReference type="SUPFAM" id="SSF54862">
    <property type="entry name" value="4Fe-4S ferredoxins"/>
    <property type="match status" value="1"/>
</dbReference>
<dbReference type="SUPFAM" id="SSF53920">
    <property type="entry name" value="Fe-only hydrogenase"/>
    <property type="match status" value="1"/>
</dbReference>
<dbReference type="InterPro" id="IPR017896">
    <property type="entry name" value="4Fe4S_Fe-S-bd"/>
</dbReference>
<dbReference type="InterPro" id="IPR009016">
    <property type="entry name" value="Fe_hydrogenase"/>
</dbReference>
<keyword evidence="4" id="KW-0411">Iron-sulfur</keyword>
<dbReference type="InterPro" id="IPR004108">
    <property type="entry name" value="Fe_hydrogenase_lsu_C"/>
</dbReference>
<feature type="domain" description="4Fe-4S ferredoxin-type" evidence="5">
    <location>
        <begin position="39"/>
        <end position="67"/>
    </location>
</feature>
<protein>
    <submittedName>
        <fullName evidence="7">4Fe-4S cluster protein</fullName>
    </submittedName>
</protein>
<dbReference type="InterPro" id="IPR007202">
    <property type="entry name" value="4Fe-4S_dom"/>
</dbReference>
<evidence type="ECO:0000256" key="1">
    <source>
        <dbReference type="ARBA" id="ARBA00022485"/>
    </source>
</evidence>
<evidence type="ECO:0000259" key="6">
    <source>
        <dbReference type="PROSITE" id="PS51656"/>
    </source>
</evidence>
<keyword evidence="8" id="KW-1185">Reference proteome</keyword>
<sequence length="447" mass="50087">MSKSKQLSPYVRFNQDLCTGCIDCVRVCPTQSLRMKKQKPVLMPSQCIGCGECIRICPAGAVSASTCKLDHLDNSHISVALVSPVLYSQFPGVMPEDVLSGLRQMGFTHAVDMSYFLEMFQCATEEFIVNNRNTGKSPWPLISPICPVVVRLTAYQFPSLLSNILPVMRPVSLMAREVSSKIARIYTINDRPVTLYYIVPCPTKMDPSRTFFLKEQPYQIKALGFNDIYPELIAQVENIQNGKRIDLSQDCFDYSVGENSLVWGLSGGEIAGMNIDRSLAVSGLKETIAYLEKIEMGQFQDMEYIELRTCREGCIGGILTTIDRYLAKKFIHSLVFKGDLKRRVSHEKLLDRYGQGWALKKTDPGIMKKQFGVKREPLSLEALSEVYKIMNMIQGKNCAACGSPGCRAFAEDVVRGNASLEDCLEVRARNQNQKDKDIKNDSKGTCR</sequence>
<feature type="domain" description="4Fe-4S" evidence="6">
    <location>
        <begin position="374"/>
        <end position="441"/>
    </location>
</feature>
<dbReference type="PROSITE" id="PS00198">
    <property type="entry name" value="4FE4S_FER_1"/>
    <property type="match status" value="1"/>
</dbReference>
<keyword evidence="3" id="KW-0408">Iron</keyword>
<dbReference type="Gene3D" id="1.10.15.40">
    <property type="entry name" value="Electron transport complex subunit B, putative Fe-S cluster"/>
    <property type="match status" value="1"/>
</dbReference>
<dbReference type="Gene3D" id="3.40.950.10">
    <property type="entry name" value="Fe-only Hydrogenase (Larger Subunit), Chain L, domain 3"/>
    <property type="match status" value="1"/>
</dbReference>
<dbReference type="EMBL" id="CP061799">
    <property type="protein sequence ID" value="QTA79582.1"/>
    <property type="molecule type" value="Genomic_DNA"/>
</dbReference>
<accession>A0A975B6B6</accession>
<dbReference type="Pfam" id="PF02906">
    <property type="entry name" value="Fe_hyd_lg_C"/>
    <property type="match status" value="2"/>
</dbReference>
<dbReference type="GO" id="GO:0046872">
    <property type="term" value="F:metal ion binding"/>
    <property type="evidence" value="ECO:0007669"/>
    <property type="project" value="UniProtKB-KW"/>
</dbReference>
<dbReference type="RefSeq" id="WP_207691319.1">
    <property type="nucleotide sequence ID" value="NZ_CP061799.1"/>
</dbReference>
<dbReference type="PROSITE" id="PS51656">
    <property type="entry name" value="4FE4S"/>
    <property type="match status" value="1"/>
</dbReference>
<dbReference type="Pfam" id="PF04060">
    <property type="entry name" value="FeS"/>
    <property type="match status" value="1"/>
</dbReference>
<dbReference type="PANTHER" id="PTHR43560:SF1">
    <property type="entry name" value="ION-TRANSLOCATING OXIDOREDUCTASE COMPLEX SUBUNIT B"/>
    <property type="match status" value="1"/>
</dbReference>